<gene>
    <name evidence="1" type="ORF">JOF57_004036</name>
</gene>
<accession>A0ABS4ZXA5</accession>
<sequence length="637" mass="68676">MSSDYALSSEMVFCAHVSVRWSILDRRRSLSASRQDEGTHWMKVVFLHGIGDGDPKFEWLDGLNRGLAQAGHPLLDREQVVAPRYSSYLKTGGRNGKLPPQTYKPPKNEATARREFERRQANVQRLLHWYRDVRAFGFNAIPDAVWDAVPETVFTRLPILDLDQVRRYVRDDKVRADVMNHILDFLPSYGDIMLIAHSLGSVVAIDLLDHLPDEVKVRRFVTIGSPASIRALHDGSERLLKRFPYARVDDWSNFLNVRDIVTGGRGLASTFPGAQDFILNGISGHDAATYLGDAAVVSVVAAALYPPKDVVRAAADIAVRMNEAEASTLLLQHFAEAVAHNIKDAERADRYRATLKILRDDLAAQLTQQAATGQLLSPEMVELSNGILPRLPHRWEIHEAVGELVVLALTNCVTPYEIDPSDAPKLALADIAVELGFQRQIGKTVARAIDEVQARVSGKGGVPWGRVLTAAAGVALIAAGPVGLAVAAPAGAFGAAAITGGLAAFGPGGMVGGLAMLGGLAGTGAATTAAAAVSGSPAEAAAPNLEKLMMRVATEHARKMLDLPHDSALWYQLTDFECHISAILNRLKAFNDPKSPKISQLTAAQFAVNALLQFMIEKGLSPTAITDGEPKSLECTS</sequence>
<organism evidence="1 2">
    <name type="scientific">Mycolicibacterium lutetiense</name>
    <dbReference type="NCBI Taxonomy" id="1641992"/>
    <lineage>
        <taxon>Bacteria</taxon>
        <taxon>Bacillati</taxon>
        <taxon>Actinomycetota</taxon>
        <taxon>Actinomycetes</taxon>
        <taxon>Mycobacteriales</taxon>
        <taxon>Mycobacteriaceae</taxon>
        <taxon>Mycolicibacterium</taxon>
    </lineage>
</organism>
<evidence type="ECO:0000313" key="1">
    <source>
        <dbReference type="EMBL" id="MBP2454123.1"/>
    </source>
</evidence>
<dbReference type="RefSeq" id="WP_209919290.1">
    <property type="nucleotide sequence ID" value="NZ_JAGIOP010000002.1"/>
</dbReference>
<comment type="caution">
    <text evidence="1">The sequence shown here is derived from an EMBL/GenBank/DDBJ whole genome shotgun (WGS) entry which is preliminary data.</text>
</comment>
<proteinExistence type="predicted"/>
<evidence type="ECO:0000313" key="2">
    <source>
        <dbReference type="Proteomes" id="UP000694460"/>
    </source>
</evidence>
<dbReference type="EMBL" id="JAGIOP010000002">
    <property type="protein sequence ID" value="MBP2454123.1"/>
    <property type="molecule type" value="Genomic_DNA"/>
</dbReference>
<dbReference type="Proteomes" id="UP000694460">
    <property type="component" value="Unassembled WGS sequence"/>
</dbReference>
<reference evidence="1 2" key="1">
    <citation type="submission" date="2021-03" db="EMBL/GenBank/DDBJ databases">
        <title>Sequencing the genomes of 1000 actinobacteria strains.</title>
        <authorList>
            <person name="Klenk H.-P."/>
        </authorList>
    </citation>
    <scope>NUCLEOTIDE SEQUENCE [LARGE SCALE GENOMIC DNA]</scope>
    <source>
        <strain evidence="1 2">DSM 46713</strain>
    </source>
</reference>
<protein>
    <submittedName>
        <fullName evidence="1">Pimeloyl-ACP methyl ester carboxylesterase</fullName>
    </submittedName>
</protein>
<dbReference type="SUPFAM" id="SSF53474">
    <property type="entry name" value="alpha/beta-Hydrolases"/>
    <property type="match status" value="1"/>
</dbReference>
<dbReference type="InterPro" id="IPR029058">
    <property type="entry name" value="AB_hydrolase_fold"/>
</dbReference>
<dbReference type="Gene3D" id="3.40.50.1820">
    <property type="entry name" value="alpha/beta hydrolase"/>
    <property type="match status" value="1"/>
</dbReference>
<name>A0ABS4ZXA5_9MYCO</name>
<keyword evidence="2" id="KW-1185">Reference proteome</keyword>